<dbReference type="AlphaFoldDB" id="A0A7R9QPE0"/>
<organism evidence="2">
    <name type="scientific">Oppiella nova</name>
    <dbReference type="NCBI Taxonomy" id="334625"/>
    <lineage>
        <taxon>Eukaryota</taxon>
        <taxon>Metazoa</taxon>
        <taxon>Ecdysozoa</taxon>
        <taxon>Arthropoda</taxon>
        <taxon>Chelicerata</taxon>
        <taxon>Arachnida</taxon>
        <taxon>Acari</taxon>
        <taxon>Acariformes</taxon>
        <taxon>Sarcoptiformes</taxon>
        <taxon>Oribatida</taxon>
        <taxon>Brachypylina</taxon>
        <taxon>Oppioidea</taxon>
        <taxon>Oppiidae</taxon>
        <taxon>Oppiella</taxon>
    </lineage>
</organism>
<reference evidence="2" key="1">
    <citation type="submission" date="2020-11" db="EMBL/GenBank/DDBJ databases">
        <authorList>
            <person name="Tran Van P."/>
        </authorList>
    </citation>
    <scope>NUCLEOTIDE SEQUENCE</scope>
</reference>
<feature type="chain" id="PRO_5036211861" description="DFP2" evidence="1">
    <location>
        <begin position="17"/>
        <end position="213"/>
    </location>
</feature>
<sequence length="213" mass="23550">MFRYLTVVLLAIGCNAETQSIPSSHGLTSLTGLGGSYSAFQKQILASQPSEEKTFTLRAGESLPAHYGTPQVVSSGPDHQELVVQHPQPRRILVRVVKPIIFEERVVIVPYRRVTHEVRPVIEERHTVIYGKDGKQIGGQGDHKSSSYPVASASGANSQVVAQPIYTEPIIRKNGQTLSKRTAIDYSGSRPNPIDNRRSQRDRIMTRINAQRA</sequence>
<keyword evidence="3" id="KW-1185">Reference proteome</keyword>
<proteinExistence type="predicted"/>
<gene>
    <name evidence="2" type="ORF">ONB1V03_LOCUS9620</name>
</gene>
<protein>
    <recommendedName>
        <fullName evidence="4">DFP2</fullName>
    </recommendedName>
</protein>
<name>A0A7R9QPE0_9ACAR</name>
<evidence type="ECO:0000256" key="1">
    <source>
        <dbReference type="SAM" id="SignalP"/>
    </source>
</evidence>
<accession>A0A7R9QPE0</accession>
<keyword evidence="1" id="KW-0732">Signal</keyword>
<evidence type="ECO:0000313" key="2">
    <source>
        <dbReference type="EMBL" id="CAD7652962.1"/>
    </source>
</evidence>
<dbReference type="Proteomes" id="UP000728032">
    <property type="component" value="Unassembled WGS sequence"/>
</dbReference>
<dbReference type="EMBL" id="OC920940">
    <property type="protein sequence ID" value="CAD7652962.1"/>
    <property type="molecule type" value="Genomic_DNA"/>
</dbReference>
<dbReference type="OrthoDB" id="6499902at2759"/>
<feature type="signal peptide" evidence="1">
    <location>
        <begin position="1"/>
        <end position="16"/>
    </location>
</feature>
<dbReference type="EMBL" id="CAJPVJ010006115">
    <property type="protein sequence ID" value="CAG2170149.1"/>
    <property type="molecule type" value="Genomic_DNA"/>
</dbReference>
<evidence type="ECO:0000313" key="3">
    <source>
        <dbReference type="Proteomes" id="UP000728032"/>
    </source>
</evidence>
<evidence type="ECO:0008006" key="4">
    <source>
        <dbReference type="Google" id="ProtNLM"/>
    </source>
</evidence>